<evidence type="ECO:0000256" key="2">
    <source>
        <dbReference type="SAM" id="MobiDB-lite"/>
    </source>
</evidence>
<accession>A0A6J0JU57</accession>
<proteinExistence type="predicted"/>
<dbReference type="AlphaFoldDB" id="A0A6J0JU57"/>
<dbReference type="OrthoDB" id="1110167at2759"/>
<keyword evidence="3" id="KW-1185">Reference proteome</keyword>
<keyword evidence="1" id="KW-0175">Coiled coil</keyword>
<dbReference type="GeneID" id="108811639"/>
<reference evidence="3" key="1">
    <citation type="journal article" date="2019" name="Database">
        <title>The radish genome database (RadishGD): an integrated information resource for radish genomics.</title>
        <authorList>
            <person name="Yu H.J."/>
            <person name="Baek S."/>
            <person name="Lee Y.J."/>
            <person name="Cho A."/>
            <person name="Mun J.H."/>
        </authorList>
    </citation>
    <scope>NUCLEOTIDE SEQUENCE [LARGE SCALE GENOMIC DNA]</scope>
    <source>
        <strain evidence="3">cv. WK10039</strain>
    </source>
</reference>
<protein>
    <submittedName>
        <fullName evidence="4">Uncharacterized protein LOC108811639</fullName>
    </submittedName>
</protein>
<gene>
    <name evidence="4" type="primary">LOC108811639</name>
</gene>
<evidence type="ECO:0000313" key="3">
    <source>
        <dbReference type="Proteomes" id="UP000504610"/>
    </source>
</evidence>
<evidence type="ECO:0000256" key="1">
    <source>
        <dbReference type="SAM" id="Coils"/>
    </source>
</evidence>
<name>A0A6J0JU57_RAPSA</name>
<dbReference type="RefSeq" id="XP_018439225.1">
    <property type="nucleotide sequence ID" value="XM_018583723.2"/>
</dbReference>
<dbReference type="KEGG" id="rsz:108811639"/>
<evidence type="ECO:0000313" key="4">
    <source>
        <dbReference type="RefSeq" id="XP_018439225.1"/>
    </source>
</evidence>
<reference evidence="4" key="2">
    <citation type="submission" date="2025-08" db="UniProtKB">
        <authorList>
            <consortium name="RefSeq"/>
        </authorList>
    </citation>
    <scope>IDENTIFICATION</scope>
    <source>
        <tissue evidence="4">Leaf</tissue>
    </source>
</reference>
<feature type="region of interest" description="Disordered" evidence="2">
    <location>
        <begin position="42"/>
        <end position="99"/>
    </location>
</feature>
<sequence>MMMQEEFKDRANLSINDIDLSLLRLSSPPTYDSFFFSPVSPPPDISPLKRSSPVSDESDHPKRRRLSSQDPIFITSPLRSSTYHEPHSSSTIEDPTTHYPNLAAGHILCSHLSSVSEKQETTLSASKTPDKETMKMVNTHVEEIDQEETTNYDAYEEINREETNYDAYEEEKEEEEDCGEGMRIERSGDGFVIRLKCRCKLAYRVLFSDHHLYFKSL</sequence>
<feature type="coiled-coil region" evidence="1">
    <location>
        <begin position="151"/>
        <end position="178"/>
    </location>
</feature>
<organism evidence="3 4">
    <name type="scientific">Raphanus sativus</name>
    <name type="common">Radish</name>
    <name type="synonym">Raphanus raphanistrum var. sativus</name>
    <dbReference type="NCBI Taxonomy" id="3726"/>
    <lineage>
        <taxon>Eukaryota</taxon>
        <taxon>Viridiplantae</taxon>
        <taxon>Streptophyta</taxon>
        <taxon>Embryophyta</taxon>
        <taxon>Tracheophyta</taxon>
        <taxon>Spermatophyta</taxon>
        <taxon>Magnoliopsida</taxon>
        <taxon>eudicotyledons</taxon>
        <taxon>Gunneridae</taxon>
        <taxon>Pentapetalae</taxon>
        <taxon>rosids</taxon>
        <taxon>malvids</taxon>
        <taxon>Brassicales</taxon>
        <taxon>Brassicaceae</taxon>
        <taxon>Brassiceae</taxon>
        <taxon>Raphanus</taxon>
    </lineage>
</organism>
<dbReference type="Proteomes" id="UP000504610">
    <property type="component" value="Chromosome 6"/>
</dbReference>